<organism evidence="1 2">
    <name type="scientific">Arctium lappa</name>
    <name type="common">Greater burdock</name>
    <name type="synonym">Lappa major</name>
    <dbReference type="NCBI Taxonomy" id="4217"/>
    <lineage>
        <taxon>Eukaryota</taxon>
        <taxon>Viridiplantae</taxon>
        <taxon>Streptophyta</taxon>
        <taxon>Embryophyta</taxon>
        <taxon>Tracheophyta</taxon>
        <taxon>Spermatophyta</taxon>
        <taxon>Magnoliopsida</taxon>
        <taxon>eudicotyledons</taxon>
        <taxon>Gunneridae</taxon>
        <taxon>Pentapetalae</taxon>
        <taxon>asterids</taxon>
        <taxon>campanulids</taxon>
        <taxon>Asterales</taxon>
        <taxon>Asteraceae</taxon>
        <taxon>Carduoideae</taxon>
        <taxon>Cardueae</taxon>
        <taxon>Arctiinae</taxon>
        <taxon>Arctium</taxon>
    </lineage>
</organism>
<dbReference type="Proteomes" id="UP001055879">
    <property type="component" value="Linkage Group LG05"/>
</dbReference>
<comment type="caution">
    <text evidence="1">The sequence shown here is derived from an EMBL/GenBank/DDBJ whole genome shotgun (WGS) entry which is preliminary data.</text>
</comment>
<name>A0ACB9C4S1_ARCLA</name>
<evidence type="ECO:0000313" key="2">
    <source>
        <dbReference type="Proteomes" id="UP001055879"/>
    </source>
</evidence>
<evidence type="ECO:0000313" key="1">
    <source>
        <dbReference type="EMBL" id="KAI3729251.1"/>
    </source>
</evidence>
<sequence length="537" mass="60597">MAIISSFNMQFSIFALLSVLRLSAQSSATSSTTNCFIQCLNHRSDPSFPITGEVYTSVNSSFPSVLQTYIRNLRFNETTTPKPILIITALHASHIQVAVVCAKKHRLLMRTRSGGHDYEGLSYVSNSNQPFFVVDMFNLRSINVSIQQETAWVQVGATLGEVYYRIAEKSNTHGFPAGVCPTLGVGGHFSGGGYGNLMRKYGLSVDNIVDAQLIDVNGRLLNRKSMGEDLFWAITGGGGVSFGVVLAYKIKLVRVPAIVTVFMIERTYEQNLTTIAHRWLQVADKFDNDLFLRMTFSVINNTNGEKTICAIFPTLYLGNSTTLVTLLNKDFPELGLQKSDCIEMSWIESVLFYTGFPIGTPTNALLSRIPQRLNPFKIKSDYVQNPISKQGFEFIFEKMKQLENQMLAFNPYGGRMSEISEFAKPFPHRSGNIAKIQYEVNWEELGVEAANRYLNFTRMMYDYMTPFVSKNPREAFLNYRDLDIGVNSHGKNAYAEGMVYGHKYFKETNYKRLTMVKSRVDPDNFFRNEQSIPTLSS</sequence>
<reference evidence="2" key="1">
    <citation type="journal article" date="2022" name="Mol. Ecol. Resour.">
        <title>The genomes of chicory, endive, great burdock and yacon provide insights into Asteraceae palaeo-polyploidization history and plant inulin production.</title>
        <authorList>
            <person name="Fan W."/>
            <person name="Wang S."/>
            <person name="Wang H."/>
            <person name="Wang A."/>
            <person name="Jiang F."/>
            <person name="Liu H."/>
            <person name="Zhao H."/>
            <person name="Xu D."/>
            <person name="Zhang Y."/>
        </authorList>
    </citation>
    <scope>NUCLEOTIDE SEQUENCE [LARGE SCALE GENOMIC DNA]</scope>
    <source>
        <strain evidence="2">cv. Niubang</strain>
    </source>
</reference>
<reference evidence="1 2" key="2">
    <citation type="journal article" date="2022" name="Mol. Ecol. Resour.">
        <title>The genomes of chicory, endive, great burdock and yacon provide insights into Asteraceae paleo-polyploidization history and plant inulin production.</title>
        <authorList>
            <person name="Fan W."/>
            <person name="Wang S."/>
            <person name="Wang H."/>
            <person name="Wang A."/>
            <person name="Jiang F."/>
            <person name="Liu H."/>
            <person name="Zhao H."/>
            <person name="Xu D."/>
            <person name="Zhang Y."/>
        </authorList>
    </citation>
    <scope>NUCLEOTIDE SEQUENCE [LARGE SCALE GENOMIC DNA]</scope>
    <source>
        <strain evidence="2">cv. Niubang</strain>
    </source>
</reference>
<gene>
    <name evidence="1" type="ORF">L6452_17904</name>
</gene>
<protein>
    <submittedName>
        <fullName evidence="1">Uncharacterized protein</fullName>
    </submittedName>
</protein>
<accession>A0ACB9C4S1</accession>
<proteinExistence type="predicted"/>
<dbReference type="EMBL" id="CM042051">
    <property type="protein sequence ID" value="KAI3729251.1"/>
    <property type="molecule type" value="Genomic_DNA"/>
</dbReference>
<keyword evidence="2" id="KW-1185">Reference proteome</keyword>